<evidence type="ECO:0000259" key="7">
    <source>
        <dbReference type="Pfam" id="PF20684"/>
    </source>
</evidence>
<dbReference type="AlphaFoldDB" id="A0A1Y1ZV42"/>
<feature type="transmembrane region" description="Helical" evidence="6">
    <location>
        <begin position="262"/>
        <end position="285"/>
    </location>
</feature>
<feature type="transmembrane region" description="Helical" evidence="6">
    <location>
        <begin position="30"/>
        <end position="49"/>
    </location>
</feature>
<feature type="domain" description="Rhodopsin" evidence="7">
    <location>
        <begin position="49"/>
        <end position="289"/>
    </location>
</feature>
<feature type="transmembrane region" description="Helical" evidence="6">
    <location>
        <begin position="144"/>
        <end position="168"/>
    </location>
</feature>
<evidence type="ECO:0000313" key="8">
    <source>
        <dbReference type="EMBL" id="ORY14092.1"/>
    </source>
</evidence>
<feature type="transmembrane region" description="Helical" evidence="6">
    <location>
        <begin position="230"/>
        <end position="250"/>
    </location>
</feature>
<dbReference type="GO" id="GO:0016020">
    <property type="term" value="C:membrane"/>
    <property type="evidence" value="ECO:0007669"/>
    <property type="project" value="UniProtKB-SubCell"/>
</dbReference>
<comment type="similarity">
    <text evidence="5">Belongs to the SAT4 family.</text>
</comment>
<evidence type="ECO:0000256" key="5">
    <source>
        <dbReference type="ARBA" id="ARBA00038359"/>
    </source>
</evidence>
<dbReference type="Proteomes" id="UP000193144">
    <property type="component" value="Unassembled WGS sequence"/>
</dbReference>
<dbReference type="PANTHER" id="PTHR33048:SF158">
    <property type="entry name" value="MEMBRANE PROTEIN PTH11-LIKE, PUTATIVE-RELATED"/>
    <property type="match status" value="1"/>
</dbReference>
<evidence type="ECO:0000256" key="3">
    <source>
        <dbReference type="ARBA" id="ARBA00022989"/>
    </source>
</evidence>
<accession>A0A1Y1ZV42</accession>
<dbReference type="OrthoDB" id="4682787at2759"/>
<organism evidence="8 9">
    <name type="scientific">Clohesyomyces aquaticus</name>
    <dbReference type="NCBI Taxonomy" id="1231657"/>
    <lineage>
        <taxon>Eukaryota</taxon>
        <taxon>Fungi</taxon>
        <taxon>Dikarya</taxon>
        <taxon>Ascomycota</taxon>
        <taxon>Pezizomycotina</taxon>
        <taxon>Dothideomycetes</taxon>
        <taxon>Pleosporomycetidae</taxon>
        <taxon>Pleosporales</taxon>
        <taxon>Lindgomycetaceae</taxon>
        <taxon>Clohesyomyces</taxon>
    </lineage>
</organism>
<evidence type="ECO:0000256" key="2">
    <source>
        <dbReference type="ARBA" id="ARBA00022692"/>
    </source>
</evidence>
<feature type="transmembrane region" description="Helical" evidence="6">
    <location>
        <begin position="105"/>
        <end position="123"/>
    </location>
</feature>
<keyword evidence="4 6" id="KW-0472">Membrane</keyword>
<dbReference type="PANTHER" id="PTHR33048">
    <property type="entry name" value="PTH11-LIKE INTEGRAL MEMBRANE PROTEIN (AFU_ORTHOLOGUE AFUA_5G11245)"/>
    <property type="match status" value="1"/>
</dbReference>
<evidence type="ECO:0000256" key="6">
    <source>
        <dbReference type="SAM" id="Phobius"/>
    </source>
</evidence>
<dbReference type="InterPro" id="IPR052337">
    <property type="entry name" value="SAT4-like"/>
</dbReference>
<gene>
    <name evidence="8" type="ORF">BCR34DRAFT_599501</name>
</gene>
<feature type="transmembrane region" description="Helical" evidence="6">
    <location>
        <begin position="70"/>
        <end position="93"/>
    </location>
</feature>
<keyword evidence="9" id="KW-1185">Reference proteome</keyword>
<dbReference type="Pfam" id="PF20684">
    <property type="entry name" value="Fung_rhodopsin"/>
    <property type="match status" value="1"/>
</dbReference>
<sequence length="400" mass="44875">MSPPPNLDNPAALPPPGVVANFTNPPNEAVLGYSIIIICIVIVTFFAWFRFAIKLFIVRTLHFEDYLIPFAWLAAMGHYAVSLVVFDFAPVIHTWDITLRTLSTWLFYFRLTAVLYNFSILLIKLSILIQVQRVFVPRGPQTKTFYLICSLIVTNLLFYVALIFAIIFNCSPMEKGWKPWVEGTCLSITGIAIAQAIFNLISDLLILFITQKVIWEIVRVKRSERIGLSVVFCAGIIPCGFSAMCLYYNYREKHSADLTYAAALMSMACYGEIASGMFVLFLPVLPRFFKHLKMKPLFPSLFRSRGTSGSGKGSEELDFVDVGVAGGEAGGGVRRGHGRSVWHISYSYDQNQGRTERVVTRDPTALAKEFEFKEFGGEMVMESVSSVYSQDEVLVPARRG</sequence>
<dbReference type="EMBL" id="MCFA01000036">
    <property type="protein sequence ID" value="ORY14092.1"/>
    <property type="molecule type" value="Genomic_DNA"/>
</dbReference>
<proteinExistence type="inferred from homology"/>
<comment type="caution">
    <text evidence="8">The sequence shown here is derived from an EMBL/GenBank/DDBJ whole genome shotgun (WGS) entry which is preliminary data.</text>
</comment>
<evidence type="ECO:0000313" key="9">
    <source>
        <dbReference type="Proteomes" id="UP000193144"/>
    </source>
</evidence>
<protein>
    <recommendedName>
        <fullName evidence="7">Rhodopsin domain-containing protein</fullName>
    </recommendedName>
</protein>
<evidence type="ECO:0000256" key="1">
    <source>
        <dbReference type="ARBA" id="ARBA00004141"/>
    </source>
</evidence>
<keyword evidence="2 6" id="KW-0812">Transmembrane</keyword>
<keyword evidence="3 6" id="KW-1133">Transmembrane helix</keyword>
<comment type="subcellular location">
    <subcellularLocation>
        <location evidence="1">Membrane</location>
        <topology evidence="1">Multi-pass membrane protein</topology>
    </subcellularLocation>
</comment>
<name>A0A1Y1ZV42_9PLEO</name>
<evidence type="ECO:0000256" key="4">
    <source>
        <dbReference type="ARBA" id="ARBA00023136"/>
    </source>
</evidence>
<dbReference type="InterPro" id="IPR049326">
    <property type="entry name" value="Rhodopsin_dom_fungi"/>
</dbReference>
<reference evidence="8 9" key="1">
    <citation type="submission" date="2016-07" db="EMBL/GenBank/DDBJ databases">
        <title>Pervasive Adenine N6-methylation of Active Genes in Fungi.</title>
        <authorList>
            <consortium name="DOE Joint Genome Institute"/>
            <person name="Mondo S.J."/>
            <person name="Dannebaum R.O."/>
            <person name="Kuo R.C."/>
            <person name="Labutti K."/>
            <person name="Haridas S."/>
            <person name="Kuo A."/>
            <person name="Salamov A."/>
            <person name="Ahrendt S.R."/>
            <person name="Lipzen A."/>
            <person name="Sullivan W."/>
            <person name="Andreopoulos W.B."/>
            <person name="Clum A."/>
            <person name="Lindquist E."/>
            <person name="Daum C."/>
            <person name="Ramamoorthy G.K."/>
            <person name="Gryganskyi A."/>
            <person name="Culley D."/>
            <person name="Magnuson J.K."/>
            <person name="James T.Y."/>
            <person name="O'Malley M.A."/>
            <person name="Stajich J.E."/>
            <person name="Spatafora J.W."/>
            <person name="Visel A."/>
            <person name="Grigoriev I.V."/>
        </authorList>
    </citation>
    <scope>NUCLEOTIDE SEQUENCE [LARGE SCALE GENOMIC DNA]</scope>
    <source>
        <strain evidence="8 9">CBS 115471</strain>
    </source>
</reference>
<feature type="transmembrane region" description="Helical" evidence="6">
    <location>
        <begin position="188"/>
        <end position="209"/>
    </location>
</feature>